<dbReference type="SMART" id="SM01208">
    <property type="entry name" value="G5"/>
    <property type="match status" value="1"/>
</dbReference>
<evidence type="ECO:0000256" key="1">
    <source>
        <dbReference type="ARBA" id="ARBA00022729"/>
    </source>
</evidence>
<dbReference type="InterPro" id="IPR018929">
    <property type="entry name" value="DUF2510"/>
</dbReference>
<keyword evidence="3" id="KW-0812">Transmembrane</keyword>
<feature type="domain" description="G5" evidence="4">
    <location>
        <begin position="170"/>
        <end position="250"/>
    </location>
</feature>
<dbReference type="Pfam" id="PF10708">
    <property type="entry name" value="DUF2510"/>
    <property type="match status" value="1"/>
</dbReference>
<comment type="caution">
    <text evidence="5">The sequence shown here is derived from an EMBL/GenBank/DDBJ whole genome shotgun (WGS) entry which is preliminary data.</text>
</comment>
<evidence type="ECO:0000313" key="5">
    <source>
        <dbReference type="EMBL" id="MBO3662272.1"/>
    </source>
</evidence>
<evidence type="ECO:0000259" key="4">
    <source>
        <dbReference type="PROSITE" id="PS51109"/>
    </source>
</evidence>
<keyword evidence="3" id="KW-1133">Transmembrane helix</keyword>
<keyword evidence="6" id="KW-1185">Reference proteome</keyword>
<keyword evidence="1" id="KW-0732">Signal</keyword>
<feature type="transmembrane region" description="Helical" evidence="3">
    <location>
        <begin position="76"/>
        <end position="94"/>
    </location>
</feature>
<reference evidence="5" key="1">
    <citation type="submission" date="2021-03" db="EMBL/GenBank/DDBJ databases">
        <title>Microbacterium sp. nov., a novel actinobacterium isolated from cow dung.</title>
        <authorList>
            <person name="Zhang L."/>
        </authorList>
    </citation>
    <scope>NUCLEOTIDE SEQUENCE</scope>
    <source>
        <strain evidence="5">NEAU-LLB</strain>
    </source>
</reference>
<dbReference type="AlphaFoldDB" id="A0A939QG34"/>
<dbReference type="InterPro" id="IPR011098">
    <property type="entry name" value="G5_dom"/>
</dbReference>
<keyword evidence="3" id="KW-0472">Membrane</keyword>
<accession>A0A939QG34</accession>
<dbReference type="Proteomes" id="UP000680132">
    <property type="component" value="Unassembled WGS sequence"/>
</dbReference>
<feature type="transmembrane region" description="Helical" evidence="3">
    <location>
        <begin position="106"/>
        <end position="130"/>
    </location>
</feature>
<gene>
    <name evidence="5" type="ORF">J5V96_01960</name>
</gene>
<proteinExistence type="predicted"/>
<protein>
    <submittedName>
        <fullName evidence="5">G5 domain-containing protein</fullName>
    </submittedName>
</protein>
<dbReference type="EMBL" id="JAGFOA010000001">
    <property type="protein sequence ID" value="MBO3662272.1"/>
    <property type="molecule type" value="Genomic_DNA"/>
</dbReference>
<sequence length="322" mass="33316">MTSHPPGWYSDPDTPGQVRWWDGMAWTTSVGPDGAPPAHPLGSVRESPAKRRIRWWGWALIAVGVVFAIAAPPIALPLAIVALITGIVGWARGGRTWLRLRSRKSAMALTAIAAAALLLAGGSSAVAGAARAPQAEASAFSAQNTSQNEQRTAEPRPSATPTPKPSPTPTATPEVREEVVTEAVVFAEVTVDDPNLASGQTRITTEGVPGERTITYRVTTLDGQEIDRVIVSDAITRAPVDRVTANGTYVAPPPAAPAPVAGSAGGGCDANYAEACVPVSSDVDCAGGSGNGPAYFDGVARIVGSDIYDLDRDNDGYACEPN</sequence>
<name>A0A939QG34_9MICO</name>
<organism evidence="5 6">
    <name type="scientific">Microbacterium stercoris</name>
    <dbReference type="NCBI Taxonomy" id="2820289"/>
    <lineage>
        <taxon>Bacteria</taxon>
        <taxon>Bacillati</taxon>
        <taxon>Actinomycetota</taxon>
        <taxon>Actinomycetes</taxon>
        <taxon>Micrococcales</taxon>
        <taxon>Microbacteriaceae</taxon>
        <taxon>Microbacterium</taxon>
    </lineage>
</organism>
<dbReference type="PROSITE" id="PS51109">
    <property type="entry name" value="G5"/>
    <property type="match status" value="1"/>
</dbReference>
<evidence type="ECO:0000313" key="6">
    <source>
        <dbReference type="Proteomes" id="UP000680132"/>
    </source>
</evidence>
<evidence type="ECO:0000256" key="2">
    <source>
        <dbReference type="SAM" id="MobiDB-lite"/>
    </source>
</evidence>
<feature type="region of interest" description="Disordered" evidence="2">
    <location>
        <begin position="137"/>
        <end position="175"/>
    </location>
</feature>
<feature type="compositionally biased region" description="Pro residues" evidence="2">
    <location>
        <begin position="158"/>
        <end position="170"/>
    </location>
</feature>
<dbReference type="Gene3D" id="2.20.230.10">
    <property type="entry name" value="Resuscitation-promoting factor rpfb"/>
    <property type="match status" value="1"/>
</dbReference>
<dbReference type="Pfam" id="PF07501">
    <property type="entry name" value="G5"/>
    <property type="match status" value="1"/>
</dbReference>
<dbReference type="RefSeq" id="WP_208499967.1">
    <property type="nucleotide sequence ID" value="NZ_JAGFOA010000001.1"/>
</dbReference>
<evidence type="ECO:0000256" key="3">
    <source>
        <dbReference type="SAM" id="Phobius"/>
    </source>
</evidence>